<keyword evidence="1" id="KW-0732">Signal</keyword>
<organism evidence="2 3">
    <name type="scientific">Terriglobus saanensis (strain ATCC BAA-1853 / DSM 23119 / SP1PR4)</name>
    <dbReference type="NCBI Taxonomy" id="401053"/>
    <lineage>
        <taxon>Bacteria</taxon>
        <taxon>Pseudomonadati</taxon>
        <taxon>Acidobacteriota</taxon>
        <taxon>Terriglobia</taxon>
        <taxon>Terriglobales</taxon>
        <taxon>Acidobacteriaceae</taxon>
        <taxon>Terriglobus</taxon>
    </lineage>
</organism>
<sequence length="323" mass="34962">MKRLVVVLALAIALHAQQNAGVDRDRDGLPDGFEQALLERFAPTFMVNQTDCSVAPALFVPNEKSPTVAEENSTVYGQVFPTANRRIEIHYYHLWRVDCGRMGHALDTEHVSVLLASEASGSRDAVQWQALYWYAAAHEDTICDASQITRASTLNATTHGPTVWISSGKHGSFLAEELCRHGCGGDTCEAMIPLTHVTLLNLGEFGHPMNGSTFIASKEWPLQQKMTRSDMRSPLLTRVDHLPETDIAWANPSKRPAQATIAAGVSTSDALTLSDRKTNTALVLAGNNTGSALGTSYRSVKSALGKSLHKVGQALGKKDASEK</sequence>
<dbReference type="EMBL" id="CP002467">
    <property type="protein sequence ID" value="ADV84774.1"/>
    <property type="molecule type" value="Genomic_DNA"/>
</dbReference>
<dbReference type="AlphaFoldDB" id="E8V4F0"/>
<dbReference type="KEGG" id="tsa:AciPR4_4025"/>
<dbReference type="STRING" id="401053.AciPR4_4025"/>
<dbReference type="OrthoDB" id="111307at2"/>
<protein>
    <submittedName>
        <fullName evidence="2">Uncharacterized protein</fullName>
    </submittedName>
</protein>
<dbReference type="eggNOG" id="ENOG502ZQNI">
    <property type="taxonomic scope" value="Bacteria"/>
</dbReference>
<reference evidence="2 3" key="1">
    <citation type="journal article" date="2012" name="Stand. Genomic Sci.">
        <title>Complete genome sequence of Terriglobus saanensis type strain SP1PR4(T), an Acidobacteria from tundra soil.</title>
        <authorList>
            <person name="Rawat S.R."/>
            <person name="Mannisto M.K."/>
            <person name="Starovoytov V."/>
            <person name="Goodwin L."/>
            <person name="Nolan M."/>
            <person name="Hauser L."/>
            <person name="Land M."/>
            <person name="Davenport K.W."/>
            <person name="Woyke T."/>
            <person name="Haggblom M.M."/>
        </authorList>
    </citation>
    <scope>NUCLEOTIDE SEQUENCE</scope>
    <source>
        <strain evidence="3">ATCC BAA-1853 / DSM 23119 / SP1PR4</strain>
    </source>
</reference>
<accession>E8V4F0</accession>
<dbReference type="RefSeq" id="WP_013570504.1">
    <property type="nucleotide sequence ID" value="NC_014963.1"/>
</dbReference>
<feature type="signal peptide" evidence="1">
    <location>
        <begin position="1"/>
        <end position="20"/>
    </location>
</feature>
<name>E8V4F0_TERSS</name>
<gene>
    <name evidence="2" type="ordered locus">AciPR4_4025</name>
</gene>
<feature type="chain" id="PRO_5003228978" evidence="1">
    <location>
        <begin position="21"/>
        <end position="323"/>
    </location>
</feature>
<dbReference type="Proteomes" id="UP000006844">
    <property type="component" value="Chromosome"/>
</dbReference>
<evidence type="ECO:0000313" key="3">
    <source>
        <dbReference type="Proteomes" id="UP000006844"/>
    </source>
</evidence>
<keyword evidence="3" id="KW-1185">Reference proteome</keyword>
<proteinExistence type="predicted"/>
<dbReference type="HOGENOM" id="CLU_823317_0_0_0"/>
<evidence type="ECO:0000313" key="2">
    <source>
        <dbReference type="EMBL" id="ADV84774.1"/>
    </source>
</evidence>
<evidence type="ECO:0000256" key="1">
    <source>
        <dbReference type="SAM" id="SignalP"/>
    </source>
</evidence>